<evidence type="ECO:0000313" key="9">
    <source>
        <dbReference type="Proteomes" id="UP000579647"/>
    </source>
</evidence>
<dbReference type="FunFam" id="3.50.50.60:FF:000228">
    <property type="entry name" value="FAD-containing monooxygenase EthA"/>
    <property type="match status" value="1"/>
</dbReference>
<dbReference type="InterPro" id="IPR020946">
    <property type="entry name" value="Flavin_mOase-like"/>
</dbReference>
<dbReference type="GO" id="GO:0050661">
    <property type="term" value="F:NADP binding"/>
    <property type="evidence" value="ECO:0007669"/>
    <property type="project" value="InterPro"/>
</dbReference>
<dbReference type="Gene3D" id="3.50.50.60">
    <property type="entry name" value="FAD/NAD(P)-binding domain"/>
    <property type="match status" value="1"/>
</dbReference>
<evidence type="ECO:0000256" key="5">
    <source>
        <dbReference type="ARBA" id="ARBA00022857"/>
    </source>
</evidence>
<dbReference type="EMBL" id="JACHDO010000001">
    <property type="protein sequence ID" value="MBB5490648.1"/>
    <property type="molecule type" value="Genomic_DNA"/>
</dbReference>
<keyword evidence="9" id="KW-1185">Reference proteome</keyword>
<sequence length="518" mass="57320">MTATPADRGRFADTDVDVLIVGAGISGIGAACQLRARRPGTSFAVLEGRASLGGTWDLFRYPGIRSDSDMSTFGYGFQPWTRRRAIAEGHSILDYLRRTAHEHGVERHIRYGHRVVGAEFSSAEGRWTVTAQVSDPREPGPQGAVESRAVTLTARFLFLGTGYYDYDSGFTPDFPGATEFEGRVVHPQHWPEDLDHTGKRVVVIGSGATAVTLVPSMAPEAEHVSMLQRSPSYVFSMPSRDRLAAGLRRLVGERLGHRLIRRRNIIFTRGIYKACRRTPGFMRKLLIAHVRRRLPHGFDVDTHFSPAYDPWDQRLCVVPDGDLFEALSSGRASVVTDRIARFTRHGLLLESGRELPADLVVTATGLNMVPFGGIRLSVDGRQVRPRDTTAFRAMMLDGVPNLVFALGYTNLSWTLKVDLVCEHFCRLLDHMDAHGHDIVQPVLTDTAMERVPLMNLSAGYVRRAIGAFPRAGTRGPWTVEMAYEKDVRRLRGGPVADDALRFSSAPAAVPAPRAEGRR</sequence>
<keyword evidence="7" id="KW-0503">Monooxygenase</keyword>
<dbReference type="PANTHER" id="PTHR43872">
    <property type="entry name" value="MONOOXYGENASE, PUTATIVE (AFU_ORTHOLOGUE AFUA_8G02570)-RELATED"/>
    <property type="match status" value="1"/>
</dbReference>
<reference evidence="8 9" key="1">
    <citation type="submission" date="2020-08" db="EMBL/GenBank/DDBJ databases">
        <title>Sequencing the genomes of 1000 actinobacteria strains.</title>
        <authorList>
            <person name="Klenk H.-P."/>
        </authorList>
    </citation>
    <scope>NUCLEOTIDE SEQUENCE [LARGE SCALE GENOMIC DNA]</scope>
    <source>
        <strain evidence="8 9">DSM 44598</strain>
    </source>
</reference>
<dbReference type="Proteomes" id="UP000579647">
    <property type="component" value="Unassembled WGS sequence"/>
</dbReference>
<dbReference type="PANTHER" id="PTHR43872:SF1">
    <property type="entry name" value="MONOOXYGENASE, PUTATIVE (AFU_ORTHOLOGUE AFUA_8G02570)-RELATED"/>
    <property type="match status" value="1"/>
</dbReference>
<protein>
    <submittedName>
        <fullName evidence="8">Cation diffusion facilitator CzcD-associated flavoprotein CzcO</fullName>
    </submittedName>
</protein>
<dbReference type="Pfam" id="PF00743">
    <property type="entry name" value="FMO-like"/>
    <property type="match status" value="1"/>
</dbReference>
<organism evidence="8 9">
    <name type="scientific">Nocardiopsis metallicus</name>
    <dbReference type="NCBI Taxonomy" id="179819"/>
    <lineage>
        <taxon>Bacteria</taxon>
        <taxon>Bacillati</taxon>
        <taxon>Actinomycetota</taxon>
        <taxon>Actinomycetes</taxon>
        <taxon>Streptosporangiales</taxon>
        <taxon>Nocardiopsidaceae</taxon>
        <taxon>Nocardiopsis</taxon>
    </lineage>
</organism>
<dbReference type="InterPro" id="IPR051820">
    <property type="entry name" value="FAD-binding_MO"/>
</dbReference>
<dbReference type="SUPFAM" id="SSF51905">
    <property type="entry name" value="FAD/NAD(P)-binding domain"/>
    <property type="match status" value="1"/>
</dbReference>
<keyword evidence="5" id="KW-0521">NADP</keyword>
<proteinExistence type="inferred from homology"/>
<evidence type="ECO:0000256" key="1">
    <source>
        <dbReference type="ARBA" id="ARBA00001974"/>
    </source>
</evidence>
<dbReference type="AlphaFoldDB" id="A0A840WKM0"/>
<evidence type="ECO:0000256" key="2">
    <source>
        <dbReference type="ARBA" id="ARBA00010139"/>
    </source>
</evidence>
<keyword evidence="3" id="KW-0285">Flavoprotein</keyword>
<keyword evidence="4" id="KW-0274">FAD</keyword>
<accession>A0A840WKM0</accession>
<evidence type="ECO:0000256" key="3">
    <source>
        <dbReference type="ARBA" id="ARBA00022630"/>
    </source>
</evidence>
<dbReference type="RefSeq" id="WP_184364207.1">
    <property type="nucleotide sequence ID" value="NZ_BAAAKM010000086.1"/>
</dbReference>
<evidence type="ECO:0000256" key="4">
    <source>
        <dbReference type="ARBA" id="ARBA00022827"/>
    </source>
</evidence>
<evidence type="ECO:0000256" key="6">
    <source>
        <dbReference type="ARBA" id="ARBA00023002"/>
    </source>
</evidence>
<dbReference type="GO" id="GO:0004499">
    <property type="term" value="F:N,N-dimethylaniline monooxygenase activity"/>
    <property type="evidence" value="ECO:0007669"/>
    <property type="project" value="InterPro"/>
</dbReference>
<dbReference type="InterPro" id="IPR036188">
    <property type="entry name" value="FAD/NAD-bd_sf"/>
</dbReference>
<gene>
    <name evidence="8" type="ORF">HNR07_001785</name>
</gene>
<name>A0A840WKM0_9ACTN</name>
<keyword evidence="6" id="KW-0560">Oxidoreductase</keyword>
<comment type="similarity">
    <text evidence="2">Belongs to the FAD-binding monooxygenase family.</text>
</comment>
<dbReference type="Pfam" id="PF13450">
    <property type="entry name" value="NAD_binding_8"/>
    <property type="match status" value="1"/>
</dbReference>
<dbReference type="GO" id="GO:0050660">
    <property type="term" value="F:flavin adenine dinucleotide binding"/>
    <property type="evidence" value="ECO:0007669"/>
    <property type="project" value="InterPro"/>
</dbReference>
<evidence type="ECO:0000313" key="8">
    <source>
        <dbReference type="EMBL" id="MBB5490648.1"/>
    </source>
</evidence>
<comment type="cofactor">
    <cofactor evidence="1">
        <name>FAD</name>
        <dbReference type="ChEBI" id="CHEBI:57692"/>
    </cofactor>
</comment>
<comment type="caution">
    <text evidence="8">The sequence shown here is derived from an EMBL/GenBank/DDBJ whole genome shotgun (WGS) entry which is preliminary data.</text>
</comment>
<evidence type="ECO:0000256" key="7">
    <source>
        <dbReference type="ARBA" id="ARBA00023033"/>
    </source>
</evidence>